<dbReference type="OrthoDB" id="9782445at2"/>
<proteinExistence type="predicted"/>
<dbReference type="EMBL" id="PPGH01000035">
    <property type="protein sequence ID" value="PQJ95867.1"/>
    <property type="molecule type" value="Genomic_DNA"/>
</dbReference>
<keyword evidence="2" id="KW-1185">Reference proteome</keyword>
<gene>
    <name evidence="1" type="ORF">CXB77_08210</name>
</gene>
<dbReference type="Proteomes" id="UP000239936">
    <property type="component" value="Unassembled WGS sequence"/>
</dbReference>
<comment type="caution">
    <text evidence="1">The sequence shown here is derived from an EMBL/GenBank/DDBJ whole genome shotgun (WGS) entry which is preliminary data.</text>
</comment>
<protein>
    <submittedName>
        <fullName evidence="1">Uncharacterized protein</fullName>
    </submittedName>
</protein>
<sequence>MRQSSIYIKLTFIDTSGAIIPTVAAEYRDHAIAIAEAAFQLNQLRENWLNPPEWIERVPEVVAGYPDRIIAKPAFAAQLKQRTLTNLYNKKPAWLVNAHVKLDQSVAAAYGWENDAAELNEAEILQRLLALNLTWGKCA</sequence>
<name>A0A2S7XQ50_9GAMM</name>
<organism evidence="1 2">
    <name type="scientific">Chromatium okenii</name>
    <dbReference type="NCBI Taxonomy" id="61644"/>
    <lineage>
        <taxon>Bacteria</taxon>
        <taxon>Pseudomonadati</taxon>
        <taxon>Pseudomonadota</taxon>
        <taxon>Gammaproteobacteria</taxon>
        <taxon>Chromatiales</taxon>
        <taxon>Chromatiaceae</taxon>
        <taxon>Chromatium</taxon>
    </lineage>
</organism>
<evidence type="ECO:0000313" key="1">
    <source>
        <dbReference type="EMBL" id="PQJ95867.1"/>
    </source>
</evidence>
<accession>A0A2S7XQ50</accession>
<dbReference type="RefSeq" id="WP_105073513.1">
    <property type="nucleotide sequence ID" value="NZ_JAFLKP010000292.1"/>
</dbReference>
<reference evidence="1 2" key="1">
    <citation type="submission" date="2018-01" db="EMBL/GenBank/DDBJ databases">
        <title>The complete genome sequence of Chromatium okenii LaCa, a purple sulfur bacterium with a turbulent life.</title>
        <authorList>
            <person name="Luedin S.M."/>
            <person name="Liechti N."/>
            <person name="Storelli N."/>
            <person name="Danza F."/>
            <person name="Wittwer M."/>
            <person name="Pothier J.F."/>
            <person name="Tonolla M.A."/>
        </authorList>
    </citation>
    <scope>NUCLEOTIDE SEQUENCE [LARGE SCALE GENOMIC DNA]</scope>
    <source>
        <strain evidence="1 2">LaCa</strain>
    </source>
</reference>
<evidence type="ECO:0000313" key="2">
    <source>
        <dbReference type="Proteomes" id="UP000239936"/>
    </source>
</evidence>
<dbReference type="AlphaFoldDB" id="A0A2S7XQ50"/>